<reference evidence="1" key="1">
    <citation type="journal article" date="2015" name="Nature">
        <title>Complex archaea that bridge the gap between prokaryotes and eukaryotes.</title>
        <authorList>
            <person name="Spang A."/>
            <person name="Saw J.H."/>
            <person name="Jorgensen S.L."/>
            <person name="Zaremba-Niedzwiedzka K."/>
            <person name="Martijn J."/>
            <person name="Lind A.E."/>
            <person name="van Eijk R."/>
            <person name="Schleper C."/>
            <person name="Guy L."/>
            <person name="Ettema T.J."/>
        </authorList>
    </citation>
    <scope>NUCLEOTIDE SEQUENCE</scope>
</reference>
<proteinExistence type="predicted"/>
<feature type="non-terminal residue" evidence="1">
    <location>
        <position position="1"/>
    </location>
</feature>
<comment type="caution">
    <text evidence="1">The sequence shown here is derived from an EMBL/GenBank/DDBJ whole genome shotgun (WGS) entry which is preliminary data.</text>
</comment>
<accession>A0A0F8Y6H5</accession>
<sequence length="230" mass="26011">VLNNIKPIAERAFAGVFGRTFGGPEEGSRRDKRTLSIVEQITVDIHGDNFVGLIGERKAYLAQYAALTLQLTQERYMGLKMTSVFVDDRGDVSGHAGAAILLDRDRQHYTYKVEDKRLVLYKRSRKTNGEYEWVAIPQPSVVKAEEEAVTDAATAKERQTKRTAADVVRKTERAEAQEEAQQFYGAGPGGMILVRAEWTRDDLGWWNTRNEIYAKDSALIKRLNDGDWDK</sequence>
<organism evidence="1">
    <name type="scientific">marine sediment metagenome</name>
    <dbReference type="NCBI Taxonomy" id="412755"/>
    <lineage>
        <taxon>unclassified sequences</taxon>
        <taxon>metagenomes</taxon>
        <taxon>ecological metagenomes</taxon>
    </lineage>
</organism>
<dbReference type="AlphaFoldDB" id="A0A0F8Y6H5"/>
<protein>
    <submittedName>
        <fullName evidence="1">Uncharacterized protein</fullName>
    </submittedName>
</protein>
<dbReference type="EMBL" id="LAZR01055214">
    <property type="protein sequence ID" value="KKK76878.1"/>
    <property type="molecule type" value="Genomic_DNA"/>
</dbReference>
<evidence type="ECO:0000313" key="1">
    <source>
        <dbReference type="EMBL" id="KKK76878.1"/>
    </source>
</evidence>
<gene>
    <name evidence="1" type="ORF">LCGC14_2859210</name>
</gene>
<name>A0A0F8Y6H5_9ZZZZ</name>